<dbReference type="Proteomes" id="UP000095283">
    <property type="component" value="Unplaced"/>
</dbReference>
<dbReference type="PROSITE" id="PS51257">
    <property type="entry name" value="PROKAR_LIPOPROTEIN"/>
    <property type="match status" value="1"/>
</dbReference>
<feature type="transmembrane region" description="Helical" evidence="1">
    <location>
        <begin position="6"/>
        <end position="24"/>
    </location>
</feature>
<sequence>MSRLLYTLPLSGISCIPIFYFIWLEYATVYNTPVVDKDGFWGTGHPTKDDDQIKLFNIDINDHKIKGFPKGNFVVAVLVAIILRKAVGDFTEYPN</sequence>
<reference evidence="3" key="1">
    <citation type="submission" date="2016-11" db="UniProtKB">
        <authorList>
            <consortium name="WormBaseParasite"/>
        </authorList>
    </citation>
    <scope>IDENTIFICATION</scope>
</reference>
<keyword evidence="2" id="KW-1185">Reference proteome</keyword>
<name>A0A1I7WNA5_HETBA</name>
<evidence type="ECO:0000313" key="2">
    <source>
        <dbReference type="Proteomes" id="UP000095283"/>
    </source>
</evidence>
<organism evidence="2 3">
    <name type="scientific">Heterorhabditis bacteriophora</name>
    <name type="common">Entomopathogenic nematode worm</name>
    <dbReference type="NCBI Taxonomy" id="37862"/>
    <lineage>
        <taxon>Eukaryota</taxon>
        <taxon>Metazoa</taxon>
        <taxon>Ecdysozoa</taxon>
        <taxon>Nematoda</taxon>
        <taxon>Chromadorea</taxon>
        <taxon>Rhabditida</taxon>
        <taxon>Rhabditina</taxon>
        <taxon>Rhabditomorpha</taxon>
        <taxon>Strongyloidea</taxon>
        <taxon>Heterorhabditidae</taxon>
        <taxon>Heterorhabditis</taxon>
    </lineage>
</organism>
<dbReference type="AlphaFoldDB" id="A0A1I7WNA5"/>
<evidence type="ECO:0000256" key="1">
    <source>
        <dbReference type="SAM" id="Phobius"/>
    </source>
</evidence>
<evidence type="ECO:0000313" key="3">
    <source>
        <dbReference type="WBParaSite" id="Hba_06633"/>
    </source>
</evidence>
<keyword evidence="1" id="KW-1133">Transmembrane helix</keyword>
<accession>A0A1I7WNA5</accession>
<keyword evidence="1" id="KW-0812">Transmembrane</keyword>
<protein>
    <submittedName>
        <fullName evidence="3">Uncharacterized protein</fullName>
    </submittedName>
</protein>
<dbReference type="WBParaSite" id="Hba_06633">
    <property type="protein sequence ID" value="Hba_06633"/>
    <property type="gene ID" value="Hba_06633"/>
</dbReference>
<proteinExistence type="predicted"/>
<keyword evidence="1" id="KW-0472">Membrane</keyword>